<dbReference type="Proteomes" id="UP000276301">
    <property type="component" value="Unassembled WGS sequence"/>
</dbReference>
<evidence type="ECO:0000259" key="1">
    <source>
        <dbReference type="PROSITE" id="PS51186"/>
    </source>
</evidence>
<name>A0A498CKA5_9FIRM</name>
<dbReference type="InterPro" id="IPR000182">
    <property type="entry name" value="GNAT_dom"/>
</dbReference>
<dbReference type="EMBL" id="RCHT01000022">
    <property type="protein sequence ID" value="RLL09119.1"/>
    <property type="molecule type" value="Genomic_DNA"/>
</dbReference>
<dbReference type="SUPFAM" id="SSF55729">
    <property type="entry name" value="Acyl-CoA N-acyltransferases (Nat)"/>
    <property type="match status" value="1"/>
</dbReference>
<dbReference type="PANTHER" id="PTHR43415:SF3">
    <property type="entry name" value="GNAT-FAMILY ACETYLTRANSFERASE"/>
    <property type="match status" value="1"/>
</dbReference>
<keyword evidence="3" id="KW-1185">Reference proteome</keyword>
<dbReference type="AlphaFoldDB" id="A0A498CKA5"/>
<sequence length="171" mass="18749">MSEFIIRPCRPSDAEGIHALRVMEGVRENILALPSERLGFCEAYLNGLGPDDHQFAAAAPLPGGGEKIVGTAGLQVYPGRMRHSAGFGIMVHRDWQGRGVGRALMEAALDVADNWLMLTRVELTVFTDNARAIGLYKSLGFEIEGTKRMGAIRNGAYADEYYMARLRPPRA</sequence>
<dbReference type="RefSeq" id="WP_121587252.1">
    <property type="nucleotide sequence ID" value="NZ_RCHT01000022.1"/>
</dbReference>
<protein>
    <submittedName>
        <fullName evidence="2">GNAT family N-acetyltransferase</fullName>
    </submittedName>
</protein>
<feature type="domain" description="N-acetyltransferase" evidence="1">
    <location>
        <begin position="4"/>
        <end position="168"/>
    </location>
</feature>
<comment type="caution">
    <text evidence="2">The sequence shown here is derived from an EMBL/GenBank/DDBJ whole genome shotgun (WGS) entry which is preliminary data.</text>
</comment>
<organism evidence="2 3">
    <name type="scientific">Anaerotruncus massiliensis</name>
    <name type="common">ex Liu et al. 2021</name>
    <dbReference type="NCBI Taxonomy" id="2321404"/>
    <lineage>
        <taxon>Bacteria</taxon>
        <taxon>Bacillati</taxon>
        <taxon>Bacillota</taxon>
        <taxon>Clostridia</taxon>
        <taxon>Eubacteriales</taxon>
        <taxon>Oscillospiraceae</taxon>
        <taxon>Anaerotruncus</taxon>
    </lineage>
</organism>
<evidence type="ECO:0000313" key="2">
    <source>
        <dbReference type="EMBL" id="RLL09119.1"/>
    </source>
</evidence>
<dbReference type="Pfam" id="PF00583">
    <property type="entry name" value="Acetyltransf_1"/>
    <property type="match status" value="1"/>
</dbReference>
<accession>A0A498CKA5</accession>
<dbReference type="GO" id="GO:0016747">
    <property type="term" value="F:acyltransferase activity, transferring groups other than amino-acyl groups"/>
    <property type="evidence" value="ECO:0007669"/>
    <property type="project" value="InterPro"/>
</dbReference>
<evidence type="ECO:0000313" key="3">
    <source>
        <dbReference type="Proteomes" id="UP000276301"/>
    </source>
</evidence>
<reference evidence="2 3" key="1">
    <citation type="submission" date="2018-10" db="EMBL/GenBank/DDBJ databases">
        <title>Anaerotruncus faecis sp. nov., isolated from human feces.</title>
        <authorList>
            <person name="Wang Y.-J."/>
        </authorList>
    </citation>
    <scope>NUCLEOTIDE SEQUENCE [LARGE SCALE GENOMIC DNA]</scope>
    <source>
        <strain evidence="2 3">22A2-44</strain>
    </source>
</reference>
<dbReference type="PROSITE" id="PS51186">
    <property type="entry name" value="GNAT"/>
    <property type="match status" value="1"/>
</dbReference>
<keyword evidence="2" id="KW-0808">Transferase</keyword>
<dbReference type="InterPro" id="IPR016181">
    <property type="entry name" value="Acyl_CoA_acyltransferase"/>
</dbReference>
<dbReference type="Gene3D" id="3.40.630.30">
    <property type="match status" value="1"/>
</dbReference>
<proteinExistence type="predicted"/>
<gene>
    <name evidence="2" type="ORF">D4A47_10625</name>
</gene>
<dbReference type="PANTHER" id="PTHR43415">
    <property type="entry name" value="SPERMIDINE N(1)-ACETYLTRANSFERASE"/>
    <property type="match status" value="1"/>
</dbReference>
<dbReference type="CDD" id="cd04301">
    <property type="entry name" value="NAT_SF"/>
    <property type="match status" value="1"/>
</dbReference>